<accession>A0ABU2DSK2</accession>
<sequence>MAQNVAQKLIGDHLLSGSTTPGEEIALSIDQTLTQDATGTMVMLELEALGLDQVRTETSVQYVDHNLLQTDEKNPEDHLFLQSAAQRYGIWFSRAGNGVSHPVHQGHFGRPGLTMVGADSHTCAAGALGMLAVGVGGLEVAMAMAGEPLYVSMPEVWGVKLTGELPDWVSAKDVILEMLRRHGVTGGSGRIIEYYGDGLAGLTAMDRHVIANMGAELGATTSVFPADEAVRSYLAERGREEDFTEILADEGAGYDVEDHIDLSQLEPLIALPSSPGKVKPVREVAGEEVYQVVLGSSANPGLRDFAVVAEAMAGRRVHERVSFDVNPTSREMYADLAREGWLFDLIAAGARVHQSGCLGCIGMGQAPAVGRSSLRTMPRNFPGRSGTDEDSVWLCSPETAAAAALTGEITDPRDLDMEYPQVQMPQEYTISRDLLTAPLPPEQAREVELVKGSNIYSLPEFDPIPDELDLPILLKVGDDVSTDEIMPAGSRVLPYRSNIPKISEFVFVQVDDTYSSRAAETEGGHAVVGGTNYGQGSSREHAVVAPRYLGLKVVVAKSIARIHWQNLANFGVLALEFADEADYEAIEQGEVLSLRGLHEALHASHEVGARIGDRDVTLKHRLSERQVEMVLAGGRIAHHARSTASTG</sequence>
<dbReference type="RefSeq" id="WP_310548478.1">
    <property type="nucleotide sequence ID" value="NZ_JAVKGR010000008.1"/>
</dbReference>
<dbReference type="InterPro" id="IPR050926">
    <property type="entry name" value="Aconitase/IPM_isomerase"/>
</dbReference>
<dbReference type="SUPFAM" id="SSF52016">
    <property type="entry name" value="LeuD/IlvD-like"/>
    <property type="match status" value="1"/>
</dbReference>
<gene>
    <name evidence="6" type="ORF">RIL96_07910</name>
</gene>
<comment type="caution">
    <text evidence="6">The sequence shown here is derived from an EMBL/GenBank/DDBJ whole genome shotgun (WGS) entry which is preliminary data.</text>
</comment>
<evidence type="ECO:0000259" key="4">
    <source>
        <dbReference type="Pfam" id="PF00330"/>
    </source>
</evidence>
<name>A0ABU2DSK2_9MICC</name>
<dbReference type="GO" id="GO:0003994">
    <property type="term" value="F:aconitate hydratase activity"/>
    <property type="evidence" value="ECO:0007669"/>
    <property type="project" value="UniProtKB-EC"/>
</dbReference>
<feature type="domain" description="Aconitase/3-isopropylmalate dehydratase large subunit alpha/beta/alpha" evidence="4">
    <location>
        <begin position="285"/>
        <end position="407"/>
    </location>
</feature>
<dbReference type="Proteomes" id="UP001251870">
    <property type="component" value="Unassembled WGS sequence"/>
</dbReference>
<evidence type="ECO:0000256" key="2">
    <source>
        <dbReference type="ARBA" id="ARBA00023004"/>
    </source>
</evidence>
<dbReference type="InterPro" id="IPR036008">
    <property type="entry name" value="Aconitase_4Fe-4S_dom"/>
</dbReference>
<dbReference type="InterPro" id="IPR015928">
    <property type="entry name" value="Aconitase/3IPM_dehydase_swvl"/>
</dbReference>
<dbReference type="PANTHER" id="PTHR43160">
    <property type="entry name" value="ACONITATE HYDRATASE B"/>
    <property type="match status" value="1"/>
</dbReference>
<keyword evidence="6" id="KW-0456">Lyase</keyword>
<dbReference type="Pfam" id="PF00694">
    <property type="entry name" value="Aconitase_C"/>
    <property type="match status" value="1"/>
</dbReference>
<dbReference type="InterPro" id="IPR015931">
    <property type="entry name" value="Acnase/IPM_dHydase_lsu_aba_1/3"/>
</dbReference>
<keyword evidence="7" id="KW-1185">Reference proteome</keyword>
<evidence type="ECO:0000313" key="7">
    <source>
        <dbReference type="Proteomes" id="UP001251870"/>
    </source>
</evidence>
<evidence type="ECO:0000256" key="3">
    <source>
        <dbReference type="ARBA" id="ARBA00023014"/>
    </source>
</evidence>
<feature type="domain" description="Aconitase A/isopropylmalate dehydratase small subunit swivel" evidence="5">
    <location>
        <begin position="524"/>
        <end position="579"/>
    </location>
</feature>
<keyword evidence="3" id="KW-0411">Iron-sulfur</keyword>
<dbReference type="InterPro" id="IPR006250">
    <property type="entry name" value="Aconitase_put"/>
</dbReference>
<dbReference type="Gene3D" id="3.20.19.10">
    <property type="entry name" value="Aconitase, domain 4"/>
    <property type="match status" value="1"/>
</dbReference>
<protein>
    <submittedName>
        <fullName evidence="6">Aconitate hydratase</fullName>
        <ecNumber evidence="6">4.2.1.3</ecNumber>
    </submittedName>
</protein>
<evidence type="ECO:0000256" key="1">
    <source>
        <dbReference type="ARBA" id="ARBA00022723"/>
    </source>
</evidence>
<dbReference type="InterPro" id="IPR001030">
    <property type="entry name" value="Acoase/IPM_deHydtase_lsu_aba"/>
</dbReference>
<evidence type="ECO:0000259" key="5">
    <source>
        <dbReference type="Pfam" id="PF00694"/>
    </source>
</evidence>
<organism evidence="6 7">
    <name type="scientific">Nesterenkonia aerolata</name>
    <dbReference type="NCBI Taxonomy" id="3074079"/>
    <lineage>
        <taxon>Bacteria</taxon>
        <taxon>Bacillati</taxon>
        <taxon>Actinomycetota</taxon>
        <taxon>Actinomycetes</taxon>
        <taxon>Micrococcales</taxon>
        <taxon>Micrococcaceae</taxon>
        <taxon>Nesterenkonia</taxon>
    </lineage>
</organism>
<dbReference type="Pfam" id="PF00330">
    <property type="entry name" value="Aconitase"/>
    <property type="match status" value="2"/>
</dbReference>
<reference evidence="6 7" key="1">
    <citation type="submission" date="2023-09" db="EMBL/GenBank/DDBJ databases">
        <title>Description of three actinobacteria isolated from air of manufacturing shop in a pharmaceutical factory.</title>
        <authorList>
            <person name="Zhang D.-F."/>
        </authorList>
    </citation>
    <scope>NUCLEOTIDE SEQUENCE [LARGE SCALE GENOMIC DNA]</scope>
    <source>
        <strain evidence="6 7">LY-0111</strain>
    </source>
</reference>
<dbReference type="Gene3D" id="3.30.499.10">
    <property type="entry name" value="Aconitase, domain 3"/>
    <property type="match status" value="2"/>
</dbReference>
<dbReference type="NCBIfam" id="NF005558">
    <property type="entry name" value="PRK07229.1"/>
    <property type="match status" value="1"/>
</dbReference>
<dbReference type="NCBIfam" id="TIGR01342">
    <property type="entry name" value="acon_putative"/>
    <property type="match status" value="1"/>
</dbReference>
<dbReference type="InterPro" id="IPR000573">
    <property type="entry name" value="AconitaseA/IPMdHydase_ssu_swvl"/>
</dbReference>
<keyword evidence="1" id="KW-0479">Metal-binding</keyword>
<feature type="domain" description="Aconitase/3-isopropylmalate dehydratase large subunit alpha/beta/alpha" evidence="4">
    <location>
        <begin position="22"/>
        <end position="284"/>
    </location>
</feature>
<dbReference type="PANTHER" id="PTHR43160:SF3">
    <property type="entry name" value="ACONITATE HYDRATASE, MITOCHONDRIAL"/>
    <property type="match status" value="1"/>
</dbReference>
<proteinExistence type="predicted"/>
<dbReference type="EMBL" id="JAVKGR010000008">
    <property type="protein sequence ID" value="MDR8019488.1"/>
    <property type="molecule type" value="Genomic_DNA"/>
</dbReference>
<dbReference type="EC" id="4.2.1.3" evidence="6"/>
<evidence type="ECO:0000313" key="6">
    <source>
        <dbReference type="EMBL" id="MDR8019488.1"/>
    </source>
</evidence>
<dbReference type="SUPFAM" id="SSF53732">
    <property type="entry name" value="Aconitase iron-sulfur domain"/>
    <property type="match status" value="1"/>
</dbReference>
<keyword evidence="2" id="KW-0408">Iron</keyword>
<dbReference type="PRINTS" id="PR00415">
    <property type="entry name" value="ACONITASE"/>
</dbReference>